<dbReference type="KEGG" id="dmm:dnm_034520"/>
<accession>A0A975GN60</accession>
<dbReference type="AlphaFoldDB" id="A0A975GN60"/>
<evidence type="ECO:0000313" key="1">
    <source>
        <dbReference type="EMBL" id="QTA87419.1"/>
    </source>
</evidence>
<proteinExistence type="predicted"/>
<keyword evidence="2" id="KW-1185">Reference proteome</keyword>
<dbReference type="EMBL" id="CP061800">
    <property type="protein sequence ID" value="QTA87419.1"/>
    <property type="molecule type" value="Genomic_DNA"/>
</dbReference>
<protein>
    <submittedName>
        <fullName evidence="1">Uncharacterized protein</fullName>
    </submittedName>
</protein>
<dbReference type="Proteomes" id="UP000663722">
    <property type="component" value="Chromosome"/>
</dbReference>
<sequence length="45" mass="5208">MTVYMKKMLGVKCQVLGKITNFLCFVMTGKSWPFIIFCKNCVNEL</sequence>
<name>A0A975GN60_9BACT</name>
<evidence type="ECO:0000313" key="2">
    <source>
        <dbReference type="Proteomes" id="UP000663722"/>
    </source>
</evidence>
<gene>
    <name evidence="1" type="ORF">dnm_034520</name>
</gene>
<organism evidence="1 2">
    <name type="scientific">Desulfonema magnum</name>
    <dbReference type="NCBI Taxonomy" id="45655"/>
    <lineage>
        <taxon>Bacteria</taxon>
        <taxon>Pseudomonadati</taxon>
        <taxon>Thermodesulfobacteriota</taxon>
        <taxon>Desulfobacteria</taxon>
        <taxon>Desulfobacterales</taxon>
        <taxon>Desulfococcaceae</taxon>
        <taxon>Desulfonema</taxon>
    </lineage>
</organism>
<reference evidence="1" key="1">
    <citation type="journal article" date="2021" name="Microb. Physiol.">
        <title>Proteogenomic Insights into the Physiology of Marine, Sulfate-Reducing, Filamentous Desulfonema limicola and Desulfonema magnum.</title>
        <authorList>
            <person name="Schnaars V."/>
            <person name="Wohlbrand L."/>
            <person name="Scheve S."/>
            <person name="Hinrichs C."/>
            <person name="Reinhardt R."/>
            <person name="Rabus R."/>
        </authorList>
    </citation>
    <scope>NUCLEOTIDE SEQUENCE</scope>
    <source>
        <strain evidence="1">4be13</strain>
    </source>
</reference>